<comment type="caution">
    <text evidence="16">Lacks conserved residue(s) required for the propagation of feature annotation.</text>
</comment>
<comment type="catalytic activity">
    <reaction evidence="1 16">
        <text>(R)-pantothenate + ATP = (R)-4'-phosphopantothenate + ADP + H(+)</text>
        <dbReference type="Rhea" id="RHEA:16373"/>
        <dbReference type="ChEBI" id="CHEBI:10986"/>
        <dbReference type="ChEBI" id="CHEBI:15378"/>
        <dbReference type="ChEBI" id="CHEBI:29032"/>
        <dbReference type="ChEBI" id="CHEBI:30616"/>
        <dbReference type="ChEBI" id="CHEBI:456216"/>
        <dbReference type="EC" id="2.7.1.33"/>
    </reaction>
</comment>
<comment type="subunit">
    <text evidence="5 16">Homodimer.</text>
</comment>
<dbReference type="Pfam" id="PF03309">
    <property type="entry name" value="Pan_kinase"/>
    <property type="match status" value="1"/>
</dbReference>
<evidence type="ECO:0000256" key="14">
    <source>
        <dbReference type="ARBA" id="ARBA00038036"/>
    </source>
</evidence>
<evidence type="ECO:0000256" key="7">
    <source>
        <dbReference type="ARBA" id="ARBA00022490"/>
    </source>
</evidence>
<keyword evidence="8 16" id="KW-0808">Transferase</keyword>
<keyword evidence="9 16" id="KW-0547">Nucleotide-binding</keyword>
<evidence type="ECO:0000256" key="10">
    <source>
        <dbReference type="ARBA" id="ARBA00022777"/>
    </source>
</evidence>
<keyword evidence="13 16" id="KW-0173">Coenzyme A biosynthesis</keyword>
<comment type="cofactor">
    <cofactor evidence="2">
        <name>K(+)</name>
        <dbReference type="ChEBI" id="CHEBI:29103"/>
    </cofactor>
</comment>
<keyword evidence="7 16" id="KW-0963">Cytoplasm</keyword>
<dbReference type="EMBL" id="JAJBZT010000005">
    <property type="protein sequence ID" value="MCB6183893.1"/>
    <property type="molecule type" value="Genomic_DNA"/>
</dbReference>
<feature type="binding site" evidence="16">
    <location>
        <position position="96"/>
    </location>
    <ligand>
        <name>substrate</name>
    </ligand>
</feature>
<dbReference type="Gene3D" id="3.30.420.40">
    <property type="match status" value="2"/>
</dbReference>
<gene>
    <name evidence="16" type="primary">coaX</name>
    <name evidence="17" type="ORF">LIN78_10090</name>
</gene>
<dbReference type="EC" id="2.7.1.33" evidence="6 16"/>
<comment type="similarity">
    <text evidence="14 16">Belongs to the type III pantothenate kinase family.</text>
</comment>
<evidence type="ECO:0000256" key="6">
    <source>
        <dbReference type="ARBA" id="ARBA00012102"/>
    </source>
</evidence>
<keyword evidence="10 16" id="KW-0418">Kinase</keyword>
<feature type="binding site" evidence="16">
    <location>
        <begin position="103"/>
        <end position="106"/>
    </location>
    <ligand>
        <name>substrate</name>
    </ligand>
</feature>
<evidence type="ECO:0000256" key="4">
    <source>
        <dbReference type="ARBA" id="ARBA00005225"/>
    </source>
</evidence>
<dbReference type="PANTHER" id="PTHR34265:SF1">
    <property type="entry name" value="TYPE III PANTOTHENATE KINASE"/>
    <property type="match status" value="1"/>
</dbReference>
<evidence type="ECO:0000256" key="3">
    <source>
        <dbReference type="ARBA" id="ARBA00004496"/>
    </source>
</evidence>
<evidence type="ECO:0000256" key="12">
    <source>
        <dbReference type="ARBA" id="ARBA00022958"/>
    </source>
</evidence>
<dbReference type="SUPFAM" id="SSF53067">
    <property type="entry name" value="Actin-like ATPase domain"/>
    <property type="match status" value="2"/>
</dbReference>
<evidence type="ECO:0000256" key="9">
    <source>
        <dbReference type="ARBA" id="ARBA00022741"/>
    </source>
</evidence>
<evidence type="ECO:0000256" key="1">
    <source>
        <dbReference type="ARBA" id="ARBA00001206"/>
    </source>
</evidence>
<comment type="function">
    <text evidence="16">Catalyzes the phosphorylation of pantothenate (Pan), the first step in CoA biosynthesis.</text>
</comment>
<keyword evidence="11 16" id="KW-0067">ATP-binding</keyword>
<evidence type="ECO:0000256" key="2">
    <source>
        <dbReference type="ARBA" id="ARBA00001958"/>
    </source>
</evidence>
<dbReference type="PANTHER" id="PTHR34265">
    <property type="entry name" value="TYPE III PANTOTHENATE KINASE"/>
    <property type="match status" value="1"/>
</dbReference>
<dbReference type="RefSeq" id="WP_227180675.1">
    <property type="nucleotide sequence ID" value="NZ_JAJBZT010000005.1"/>
</dbReference>
<keyword evidence="18" id="KW-1185">Reference proteome</keyword>
<evidence type="ECO:0000256" key="8">
    <source>
        <dbReference type="ARBA" id="ARBA00022679"/>
    </source>
</evidence>
<dbReference type="InterPro" id="IPR043129">
    <property type="entry name" value="ATPase_NBD"/>
</dbReference>
<organism evidence="17 18">
    <name type="scientific">Leeia speluncae</name>
    <dbReference type="NCBI Taxonomy" id="2884804"/>
    <lineage>
        <taxon>Bacteria</taxon>
        <taxon>Pseudomonadati</taxon>
        <taxon>Pseudomonadota</taxon>
        <taxon>Betaproteobacteria</taxon>
        <taxon>Neisseriales</taxon>
        <taxon>Leeiaceae</taxon>
        <taxon>Leeia</taxon>
    </lineage>
</organism>
<comment type="subcellular location">
    <subcellularLocation>
        <location evidence="3 16">Cytoplasm</location>
    </subcellularLocation>
</comment>
<evidence type="ECO:0000256" key="13">
    <source>
        <dbReference type="ARBA" id="ARBA00022993"/>
    </source>
</evidence>
<feature type="binding site" evidence="16">
    <location>
        <position position="128"/>
    </location>
    <ligand>
        <name>ATP</name>
        <dbReference type="ChEBI" id="CHEBI:30616"/>
    </ligand>
</feature>
<evidence type="ECO:0000313" key="17">
    <source>
        <dbReference type="EMBL" id="MCB6183893.1"/>
    </source>
</evidence>
<comment type="caution">
    <text evidence="17">The sequence shown here is derived from an EMBL/GenBank/DDBJ whole genome shotgun (WGS) entry which is preliminary data.</text>
</comment>
<evidence type="ECO:0000256" key="15">
    <source>
        <dbReference type="ARBA" id="ARBA00040883"/>
    </source>
</evidence>
<reference evidence="17" key="1">
    <citation type="submission" date="2021-10" db="EMBL/GenBank/DDBJ databases">
        <title>The complete genome sequence of Leeia sp. TBRC 13508.</title>
        <authorList>
            <person name="Charoenyingcharoen P."/>
            <person name="Yukphan P."/>
        </authorList>
    </citation>
    <scope>NUCLEOTIDE SEQUENCE</scope>
    <source>
        <strain evidence="17">TBRC 13508</strain>
    </source>
</reference>
<feature type="binding site" evidence="16">
    <location>
        <position position="178"/>
    </location>
    <ligand>
        <name>substrate</name>
    </ligand>
</feature>
<feature type="active site" description="Proton acceptor" evidence="16">
    <location>
        <position position="105"/>
    </location>
</feature>
<keyword evidence="12 16" id="KW-0630">Potassium</keyword>
<accession>A0ABS8D6R9</accession>
<dbReference type="HAMAP" id="MF_01274">
    <property type="entry name" value="Pantothen_kinase_3"/>
    <property type="match status" value="1"/>
</dbReference>
<evidence type="ECO:0000256" key="5">
    <source>
        <dbReference type="ARBA" id="ARBA00011738"/>
    </source>
</evidence>
<dbReference type="GO" id="GO:0004594">
    <property type="term" value="F:pantothenate kinase activity"/>
    <property type="evidence" value="ECO:0007669"/>
    <property type="project" value="UniProtKB-EC"/>
</dbReference>
<evidence type="ECO:0000313" key="18">
    <source>
        <dbReference type="Proteomes" id="UP001165395"/>
    </source>
</evidence>
<feature type="binding site" evidence="16">
    <location>
        <begin position="12"/>
        <end position="19"/>
    </location>
    <ligand>
        <name>ATP</name>
        <dbReference type="ChEBI" id="CHEBI:30616"/>
    </ligand>
</feature>
<comment type="pathway">
    <text evidence="4 16">Cofactor biosynthesis; coenzyme A biosynthesis; CoA from (R)-pantothenate: step 1/5.</text>
</comment>
<dbReference type="InterPro" id="IPR004619">
    <property type="entry name" value="Type_III_PanK"/>
</dbReference>
<dbReference type="Proteomes" id="UP001165395">
    <property type="component" value="Unassembled WGS sequence"/>
</dbReference>
<sequence length="254" mass="27377">MKIQSPYALLFDIGNTRIKWGMYDLAVGVWHKKGLIEHDELADWLNKYRPILDQATLIKGSNVSTSHFQEKINQSSHHTIEWVVSETARASVINRYDFPNKLGADRWLSLIAARSAHEGNVVVVNAGTAVTIDALDESGAFRGGFIVPGLHLMRQSLAKGTAGLPLQEGGFANYPSNTGNALYTGAVQAIAGAIMQIAHQMLNDGIPPGMCMLSGGDANIIAPHLSLPVTIVEHLVLDGLAVISQHAYSSMGKE</sequence>
<evidence type="ECO:0000256" key="16">
    <source>
        <dbReference type="HAMAP-Rule" id="MF_01274"/>
    </source>
</evidence>
<dbReference type="NCBIfam" id="TIGR00671">
    <property type="entry name" value="baf"/>
    <property type="match status" value="1"/>
</dbReference>
<evidence type="ECO:0000256" key="11">
    <source>
        <dbReference type="ARBA" id="ARBA00022840"/>
    </source>
</evidence>
<protein>
    <recommendedName>
        <fullName evidence="15 16">Type III pantothenate kinase</fullName>
        <ecNumber evidence="6 16">2.7.1.33</ecNumber>
    </recommendedName>
    <alternativeName>
        <fullName evidence="16">PanK-III</fullName>
    </alternativeName>
    <alternativeName>
        <fullName evidence="16">Pantothenic acid kinase</fullName>
    </alternativeName>
</protein>
<comment type="cofactor">
    <cofactor evidence="16">
        <name>NH4(+)</name>
        <dbReference type="ChEBI" id="CHEBI:28938"/>
    </cofactor>
    <cofactor evidence="16">
        <name>K(+)</name>
        <dbReference type="ChEBI" id="CHEBI:29103"/>
    </cofactor>
    <text evidence="16">A monovalent cation. Ammonium or potassium.</text>
</comment>
<name>A0ABS8D6R9_9NEIS</name>
<proteinExistence type="inferred from homology"/>
<dbReference type="CDD" id="cd24015">
    <property type="entry name" value="ASKHA_NBD_PanK-III"/>
    <property type="match status" value="1"/>
</dbReference>